<comment type="caution">
    <text evidence="1">The sequence shown here is derived from an EMBL/GenBank/DDBJ whole genome shotgun (WGS) entry which is preliminary data.</text>
</comment>
<proteinExistence type="predicted"/>
<name>A0A0G0BKG0_9BACT</name>
<dbReference type="InterPro" id="IPR024524">
    <property type="entry name" value="DUF3800"/>
</dbReference>
<gene>
    <name evidence="1" type="ORF">UR21_C0008G0024</name>
</gene>
<reference evidence="1 2" key="1">
    <citation type="journal article" date="2015" name="Nature">
        <title>rRNA introns, odd ribosomes, and small enigmatic genomes across a large radiation of phyla.</title>
        <authorList>
            <person name="Brown C.T."/>
            <person name="Hug L.A."/>
            <person name="Thomas B.C."/>
            <person name="Sharon I."/>
            <person name="Castelle C.J."/>
            <person name="Singh A."/>
            <person name="Wilkins M.J."/>
            <person name="Williams K.H."/>
            <person name="Banfield J.F."/>
        </authorList>
    </citation>
    <scope>NUCLEOTIDE SEQUENCE [LARGE SCALE GENOMIC DNA]</scope>
</reference>
<evidence type="ECO:0008006" key="3">
    <source>
        <dbReference type="Google" id="ProtNLM"/>
    </source>
</evidence>
<evidence type="ECO:0000313" key="1">
    <source>
        <dbReference type="EMBL" id="KKP31547.1"/>
    </source>
</evidence>
<dbReference type="Pfam" id="PF12686">
    <property type="entry name" value="DUF3800"/>
    <property type="match status" value="1"/>
</dbReference>
<organism evidence="1 2">
    <name type="scientific">Candidatus Woesebacteria bacterium GW2011_GWC2_31_9</name>
    <dbReference type="NCBI Taxonomy" id="1618586"/>
    <lineage>
        <taxon>Bacteria</taxon>
        <taxon>Candidatus Woeseibacteriota</taxon>
    </lineage>
</organism>
<accession>A0A0G0BKG0</accession>
<dbReference type="EMBL" id="LBOI01000008">
    <property type="protein sequence ID" value="KKP31547.1"/>
    <property type="molecule type" value="Genomic_DNA"/>
</dbReference>
<sequence>MQNSKPGPKSVNHVFGFLDESGHLKTPNERVFALGLIKLQHPTELHRKIVELKNRYKIKAEFKSTDIANKNINIYKKLIDVYFDTKFTYFSVTVFDKDSIDIKKYHKDNQYSAYNAFTAKLISESLDISEYIAVIADDVTTPKDDNFEKSIKIKIKKRLRRNALFGIIRAESHAFTMLQMVDVLVGLVAYSFKIKFHQIKPDNKNPKLRVLKYLQSKLNEPVLNNNIERKMSFDRIFKIKEINFKSKK</sequence>
<evidence type="ECO:0000313" key="2">
    <source>
        <dbReference type="Proteomes" id="UP000034803"/>
    </source>
</evidence>
<protein>
    <recommendedName>
        <fullName evidence="3">DUF3800 domain-containing protein</fullName>
    </recommendedName>
</protein>
<dbReference type="AlphaFoldDB" id="A0A0G0BKG0"/>
<dbReference type="Proteomes" id="UP000034803">
    <property type="component" value="Unassembled WGS sequence"/>
</dbReference>